<evidence type="ECO:0000313" key="2">
    <source>
        <dbReference type="EMBL" id="GMS90313.1"/>
    </source>
</evidence>
<organism evidence="2 3">
    <name type="scientific">Pristionchus entomophagus</name>
    <dbReference type="NCBI Taxonomy" id="358040"/>
    <lineage>
        <taxon>Eukaryota</taxon>
        <taxon>Metazoa</taxon>
        <taxon>Ecdysozoa</taxon>
        <taxon>Nematoda</taxon>
        <taxon>Chromadorea</taxon>
        <taxon>Rhabditida</taxon>
        <taxon>Rhabditina</taxon>
        <taxon>Diplogasteromorpha</taxon>
        <taxon>Diplogasteroidea</taxon>
        <taxon>Neodiplogasteridae</taxon>
        <taxon>Pristionchus</taxon>
    </lineage>
</organism>
<feature type="non-terminal residue" evidence="2">
    <location>
        <position position="1"/>
    </location>
</feature>
<reference evidence="2" key="1">
    <citation type="submission" date="2023-10" db="EMBL/GenBank/DDBJ databases">
        <title>Genome assembly of Pristionchus species.</title>
        <authorList>
            <person name="Yoshida K."/>
            <person name="Sommer R.J."/>
        </authorList>
    </citation>
    <scope>NUCLEOTIDE SEQUENCE</scope>
    <source>
        <strain evidence="2">RS0144</strain>
    </source>
</reference>
<dbReference type="EMBL" id="BTSX01000003">
    <property type="protein sequence ID" value="GMS90313.1"/>
    <property type="molecule type" value="Genomic_DNA"/>
</dbReference>
<feature type="non-terminal residue" evidence="2">
    <location>
        <position position="157"/>
    </location>
</feature>
<dbReference type="Proteomes" id="UP001432027">
    <property type="component" value="Unassembled WGS sequence"/>
</dbReference>
<accession>A0AAV5TBX5</accession>
<feature type="region of interest" description="Disordered" evidence="1">
    <location>
        <begin position="1"/>
        <end position="27"/>
    </location>
</feature>
<comment type="caution">
    <text evidence="2">The sequence shown here is derived from an EMBL/GenBank/DDBJ whole genome shotgun (WGS) entry which is preliminary data.</text>
</comment>
<evidence type="ECO:0000256" key="1">
    <source>
        <dbReference type="SAM" id="MobiDB-lite"/>
    </source>
</evidence>
<protein>
    <submittedName>
        <fullName evidence="2">Uncharacterized protein</fullName>
    </submittedName>
</protein>
<keyword evidence="3" id="KW-1185">Reference proteome</keyword>
<sequence>SFPMSSSGRGASEEEEDATLKNAKRASRQLDNIVEGIIKNGHKTSNAIRDRPNCPVETGRSRVKGSNRYRRAKEDEASQVVRLRFASSASNEDGEIQYVVSKRKAVFHSNMHEVRLCSNPHKGSETQLRVRISLMTTTLVTNTPDLRQFYLFGVGLL</sequence>
<dbReference type="AlphaFoldDB" id="A0AAV5TBX5"/>
<proteinExistence type="predicted"/>
<evidence type="ECO:0000313" key="3">
    <source>
        <dbReference type="Proteomes" id="UP001432027"/>
    </source>
</evidence>
<feature type="compositionally biased region" description="Low complexity" evidence="1">
    <location>
        <begin position="1"/>
        <end position="10"/>
    </location>
</feature>
<gene>
    <name evidence="2" type="ORF">PENTCL1PPCAC_12488</name>
</gene>
<name>A0AAV5TBX5_9BILA</name>